<keyword evidence="6" id="KW-0175">Coiled coil</keyword>
<dbReference type="GO" id="GO:0005737">
    <property type="term" value="C:cytoplasm"/>
    <property type="evidence" value="ECO:0007669"/>
    <property type="project" value="TreeGrafter"/>
</dbReference>
<evidence type="ECO:0000256" key="1">
    <source>
        <dbReference type="ARBA" id="ARBA00022679"/>
    </source>
</evidence>
<evidence type="ECO:0000313" key="9">
    <source>
        <dbReference type="EMBL" id="ORY17261.1"/>
    </source>
</evidence>
<evidence type="ECO:0000256" key="3">
    <source>
        <dbReference type="ARBA" id="ARBA00022777"/>
    </source>
</evidence>
<dbReference type="InterPro" id="IPR008271">
    <property type="entry name" value="Ser/Thr_kinase_AS"/>
</dbReference>
<dbReference type="Proteomes" id="UP000193144">
    <property type="component" value="Unassembled WGS sequence"/>
</dbReference>
<sequence length="665" mass="75077">MGIMLGPDSPVQEPNHLPEPFTDSESDGTSLTEDAVHEEINDAAGSADPTIVILNQQAQTDVPNPVHEWIERYQTSGLPDISDDLSDIKDTVLEDQDPSAAFSLTETGDITLARVQGSLDETSDSITKASTPQSSEEKDLEQNQMNPMETPEFELGWCDRGFHVDFDRSEKEPLVQLRFLGQGLNGPVYETRCKGVSLAWKKKFKRRGIGAREKREISIMTKLSHHHITKLVGTYTAGKFFGLLIWPVAVCDLATLLDDLDMVKEMLALGNNAQIEDSEVTDRLQALGLRTDNLQELHTGISGRLNRSLGCLTSAVAYFHGQEIKHKDLKPSNILLSRNGGLWITDFECSTDFSFLTSSVTEEGERGTAKYFAPEVAGHGPCSRAADIFSLGCIFLEILWACVPENSQNSLRALRPNEDTLFHCSYHTNLRNRHQWIEGLSKKTLLDRHLTLEVCQMLEIVPEIRPTAKELEGFLFALESLNTASTEPILHSHCCVPAPSDLFSQQRAQETAQLVTRPLPSPSIHPAMPPNFEDQPMAKCSDQWVRLSAHWEEQTSSWIKRLNENDTELRTEPQFEVQARQIYDLSAAGANLFHAVVELQRLRASTERKFQHWFFDMKRNQEENMEQRALLERELQNERRKRLIAQANARTAEEQMGHRTANWHD</sequence>
<keyword evidence="10" id="KW-1185">Reference proteome</keyword>
<evidence type="ECO:0000256" key="6">
    <source>
        <dbReference type="SAM" id="Coils"/>
    </source>
</evidence>
<comment type="similarity">
    <text evidence="5">Belongs to the protein kinase superfamily. Ser/Thr protein kinase family. GCN2 subfamily.</text>
</comment>
<accession>A0A1Y2A402</accession>
<evidence type="ECO:0000256" key="5">
    <source>
        <dbReference type="ARBA" id="ARBA00037982"/>
    </source>
</evidence>
<dbReference type="InterPro" id="IPR000719">
    <property type="entry name" value="Prot_kinase_dom"/>
</dbReference>
<dbReference type="STRING" id="1231657.A0A1Y2A402"/>
<name>A0A1Y2A402_9PLEO</name>
<evidence type="ECO:0000256" key="2">
    <source>
        <dbReference type="ARBA" id="ARBA00022741"/>
    </source>
</evidence>
<dbReference type="GO" id="GO:0004672">
    <property type="term" value="F:protein kinase activity"/>
    <property type="evidence" value="ECO:0007669"/>
    <property type="project" value="InterPro"/>
</dbReference>
<dbReference type="PROSITE" id="PS50011">
    <property type="entry name" value="PROTEIN_KINASE_DOM"/>
    <property type="match status" value="1"/>
</dbReference>
<keyword evidence="4" id="KW-0067">ATP-binding</keyword>
<organism evidence="9 10">
    <name type="scientific">Clohesyomyces aquaticus</name>
    <dbReference type="NCBI Taxonomy" id="1231657"/>
    <lineage>
        <taxon>Eukaryota</taxon>
        <taxon>Fungi</taxon>
        <taxon>Dikarya</taxon>
        <taxon>Ascomycota</taxon>
        <taxon>Pezizomycotina</taxon>
        <taxon>Dothideomycetes</taxon>
        <taxon>Pleosporomycetidae</taxon>
        <taxon>Pleosporales</taxon>
        <taxon>Lindgomycetaceae</taxon>
        <taxon>Clohesyomyces</taxon>
    </lineage>
</organism>
<evidence type="ECO:0000256" key="7">
    <source>
        <dbReference type="SAM" id="MobiDB-lite"/>
    </source>
</evidence>
<keyword evidence="2" id="KW-0547">Nucleotide-binding</keyword>
<dbReference type="SUPFAM" id="SSF56112">
    <property type="entry name" value="Protein kinase-like (PK-like)"/>
    <property type="match status" value="1"/>
</dbReference>
<feature type="domain" description="Protein kinase" evidence="8">
    <location>
        <begin position="174"/>
        <end position="475"/>
    </location>
</feature>
<feature type="coiled-coil region" evidence="6">
    <location>
        <begin position="617"/>
        <end position="655"/>
    </location>
</feature>
<dbReference type="AlphaFoldDB" id="A0A1Y2A402"/>
<dbReference type="Gene3D" id="1.10.510.10">
    <property type="entry name" value="Transferase(Phosphotransferase) domain 1"/>
    <property type="match status" value="1"/>
</dbReference>
<dbReference type="Pfam" id="PF00069">
    <property type="entry name" value="Pkinase"/>
    <property type="match status" value="1"/>
</dbReference>
<dbReference type="PROSITE" id="PS00108">
    <property type="entry name" value="PROTEIN_KINASE_ST"/>
    <property type="match status" value="1"/>
</dbReference>
<dbReference type="EMBL" id="MCFA01000013">
    <property type="protein sequence ID" value="ORY17261.1"/>
    <property type="molecule type" value="Genomic_DNA"/>
</dbReference>
<dbReference type="InterPro" id="IPR050339">
    <property type="entry name" value="CC_SR_Kinase"/>
</dbReference>
<dbReference type="OrthoDB" id="4062651at2759"/>
<dbReference type="GO" id="GO:0005634">
    <property type="term" value="C:nucleus"/>
    <property type="evidence" value="ECO:0007669"/>
    <property type="project" value="TreeGrafter"/>
</dbReference>
<keyword evidence="3 9" id="KW-0418">Kinase</keyword>
<reference evidence="9 10" key="1">
    <citation type="submission" date="2016-07" db="EMBL/GenBank/DDBJ databases">
        <title>Pervasive Adenine N6-methylation of Active Genes in Fungi.</title>
        <authorList>
            <consortium name="DOE Joint Genome Institute"/>
            <person name="Mondo S.J."/>
            <person name="Dannebaum R.O."/>
            <person name="Kuo R.C."/>
            <person name="Labutti K."/>
            <person name="Haridas S."/>
            <person name="Kuo A."/>
            <person name="Salamov A."/>
            <person name="Ahrendt S.R."/>
            <person name="Lipzen A."/>
            <person name="Sullivan W."/>
            <person name="Andreopoulos W.B."/>
            <person name="Clum A."/>
            <person name="Lindquist E."/>
            <person name="Daum C."/>
            <person name="Ramamoorthy G.K."/>
            <person name="Gryganskyi A."/>
            <person name="Culley D."/>
            <person name="Magnuson J.K."/>
            <person name="James T.Y."/>
            <person name="O'Malley M.A."/>
            <person name="Stajich J.E."/>
            <person name="Spatafora J.W."/>
            <person name="Visel A."/>
            <person name="Grigoriev I.V."/>
        </authorList>
    </citation>
    <scope>NUCLEOTIDE SEQUENCE [LARGE SCALE GENOMIC DNA]</scope>
    <source>
        <strain evidence="9 10">CBS 115471</strain>
    </source>
</reference>
<keyword evidence="1" id="KW-0808">Transferase</keyword>
<feature type="region of interest" description="Disordered" evidence="7">
    <location>
        <begin position="1"/>
        <end position="33"/>
    </location>
</feature>
<evidence type="ECO:0000259" key="8">
    <source>
        <dbReference type="PROSITE" id="PS50011"/>
    </source>
</evidence>
<proteinExistence type="inferred from homology"/>
<dbReference type="PANTHER" id="PTHR11042">
    <property type="entry name" value="EUKARYOTIC TRANSLATION INITIATION FACTOR 2-ALPHA KINASE EIF2-ALPHA KINASE -RELATED"/>
    <property type="match status" value="1"/>
</dbReference>
<dbReference type="Gene3D" id="3.30.200.20">
    <property type="entry name" value="Phosphorylase Kinase, domain 1"/>
    <property type="match status" value="1"/>
</dbReference>
<gene>
    <name evidence="9" type="ORF">BCR34DRAFT_597051</name>
</gene>
<evidence type="ECO:0000313" key="10">
    <source>
        <dbReference type="Proteomes" id="UP000193144"/>
    </source>
</evidence>
<protein>
    <submittedName>
        <fullName evidence="9">Kinase-like domain-containing protein</fullName>
    </submittedName>
</protein>
<feature type="compositionally biased region" description="Polar residues" evidence="7">
    <location>
        <begin position="124"/>
        <end position="134"/>
    </location>
</feature>
<dbReference type="SMART" id="SM00220">
    <property type="entry name" value="S_TKc"/>
    <property type="match status" value="1"/>
</dbReference>
<comment type="caution">
    <text evidence="9">The sequence shown here is derived from an EMBL/GenBank/DDBJ whole genome shotgun (WGS) entry which is preliminary data.</text>
</comment>
<dbReference type="GO" id="GO:0005524">
    <property type="term" value="F:ATP binding"/>
    <property type="evidence" value="ECO:0007669"/>
    <property type="project" value="UniProtKB-KW"/>
</dbReference>
<feature type="region of interest" description="Disordered" evidence="7">
    <location>
        <begin position="118"/>
        <end position="144"/>
    </location>
</feature>
<dbReference type="CDD" id="cd00180">
    <property type="entry name" value="PKc"/>
    <property type="match status" value="1"/>
</dbReference>
<dbReference type="InterPro" id="IPR011009">
    <property type="entry name" value="Kinase-like_dom_sf"/>
</dbReference>
<evidence type="ECO:0000256" key="4">
    <source>
        <dbReference type="ARBA" id="ARBA00022840"/>
    </source>
</evidence>